<evidence type="ECO:0000313" key="2">
    <source>
        <dbReference type="EMBL" id="GAA0155269.1"/>
    </source>
</evidence>
<name>A0AAV3PU07_LITER</name>
<comment type="caution">
    <text evidence="2">The sequence shown here is derived from an EMBL/GenBank/DDBJ whole genome shotgun (WGS) entry which is preliminary data.</text>
</comment>
<keyword evidence="3" id="KW-1185">Reference proteome</keyword>
<evidence type="ECO:0000256" key="1">
    <source>
        <dbReference type="SAM" id="MobiDB-lite"/>
    </source>
</evidence>
<accession>A0AAV3PU07</accession>
<proteinExistence type="predicted"/>
<protein>
    <submittedName>
        <fullName evidence="2">Uncharacterized protein</fullName>
    </submittedName>
</protein>
<dbReference type="EMBL" id="BAABME010018862">
    <property type="protein sequence ID" value="GAA0155269.1"/>
    <property type="molecule type" value="Genomic_DNA"/>
</dbReference>
<dbReference type="AlphaFoldDB" id="A0AAV3PU07"/>
<gene>
    <name evidence="2" type="ORF">LIER_38053</name>
</gene>
<evidence type="ECO:0000313" key="3">
    <source>
        <dbReference type="Proteomes" id="UP001454036"/>
    </source>
</evidence>
<reference evidence="2 3" key="1">
    <citation type="submission" date="2024-01" db="EMBL/GenBank/DDBJ databases">
        <title>The complete chloroplast genome sequence of Lithospermum erythrorhizon: insights into the phylogenetic relationship among Boraginaceae species and the maternal lineages of purple gromwells.</title>
        <authorList>
            <person name="Okada T."/>
            <person name="Watanabe K."/>
        </authorList>
    </citation>
    <scope>NUCLEOTIDE SEQUENCE [LARGE SCALE GENOMIC DNA]</scope>
</reference>
<sequence>MGAVKKEALEASKTKDVIDFIGNPKLPWMQKQVVWDSFFKHWTEPNTIKKSNNAKKSRETEGARRHGLGNVSLKNRMRKRGKYVLVFKEWYGKDLDPKNYPPNLHIWDALDEAEDGRKRAASGCRHSNTVHCLQSCTTIILCSH</sequence>
<dbReference type="Proteomes" id="UP001454036">
    <property type="component" value="Unassembled WGS sequence"/>
</dbReference>
<feature type="region of interest" description="Disordered" evidence="1">
    <location>
        <begin position="49"/>
        <end position="71"/>
    </location>
</feature>
<organism evidence="2 3">
    <name type="scientific">Lithospermum erythrorhizon</name>
    <name type="common">Purple gromwell</name>
    <name type="synonym">Lithospermum officinale var. erythrorhizon</name>
    <dbReference type="NCBI Taxonomy" id="34254"/>
    <lineage>
        <taxon>Eukaryota</taxon>
        <taxon>Viridiplantae</taxon>
        <taxon>Streptophyta</taxon>
        <taxon>Embryophyta</taxon>
        <taxon>Tracheophyta</taxon>
        <taxon>Spermatophyta</taxon>
        <taxon>Magnoliopsida</taxon>
        <taxon>eudicotyledons</taxon>
        <taxon>Gunneridae</taxon>
        <taxon>Pentapetalae</taxon>
        <taxon>asterids</taxon>
        <taxon>lamiids</taxon>
        <taxon>Boraginales</taxon>
        <taxon>Boraginaceae</taxon>
        <taxon>Boraginoideae</taxon>
        <taxon>Lithospermeae</taxon>
        <taxon>Lithospermum</taxon>
    </lineage>
</organism>